<keyword evidence="9" id="KW-1185">Reference proteome</keyword>
<dbReference type="RefSeq" id="WP_077751716.1">
    <property type="nucleotide sequence ID" value="NZ_CP014782.1"/>
</dbReference>
<comment type="subcellular location">
    <subcellularLocation>
        <location evidence="6">Cell inner membrane</location>
        <topology evidence="6">Multi-pass membrane protein</topology>
    </subcellularLocation>
    <subcellularLocation>
        <location evidence="1">Cell membrane</location>
        <topology evidence="1">Multi-pass membrane protein</topology>
    </subcellularLocation>
</comment>
<dbReference type="EMBL" id="CP014782">
    <property type="protein sequence ID" value="AQS36392.1"/>
    <property type="molecule type" value="Genomic_DNA"/>
</dbReference>
<gene>
    <name evidence="8" type="ORF">Sps_01223</name>
</gene>
<protein>
    <recommendedName>
        <fullName evidence="6">Copper resistance protein D</fullName>
    </recommendedName>
</protein>
<name>A0A1S6HLL2_9GAMM</name>
<evidence type="ECO:0000313" key="9">
    <source>
        <dbReference type="Proteomes" id="UP000189545"/>
    </source>
</evidence>
<feature type="transmembrane region" description="Helical" evidence="6">
    <location>
        <begin position="170"/>
        <end position="190"/>
    </location>
</feature>
<keyword evidence="3 6" id="KW-0812">Transmembrane</keyword>
<dbReference type="KEGG" id="spsw:Sps_01223"/>
<comment type="function">
    <text evidence="6">Involved in copper resistance.</text>
</comment>
<feature type="transmembrane region" description="Helical" evidence="6">
    <location>
        <begin position="137"/>
        <end position="158"/>
    </location>
</feature>
<evidence type="ECO:0000259" key="7">
    <source>
        <dbReference type="Pfam" id="PF05425"/>
    </source>
</evidence>
<proteinExistence type="inferred from homology"/>
<dbReference type="PANTHER" id="PTHR34820">
    <property type="entry name" value="INNER MEMBRANE PROTEIN YEBZ"/>
    <property type="match status" value="1"/>
</dbReference>
<dbReference type="Pfam" id="PF05425">
    <property type="entry name" value="CopD"/>
    <property type="match status" value="1"/>
</dbReference>
<keyword evidence="4 6" id="KW-1133">Transmembrane helix</keyword>
<dbReference type="OrthoDB" id="5780104at2"/>
<feature type="transmembrane region" description="Helical" evidence="6">
    <location>
        <begin position="314"/>
        <end position="335"/>
    </location>
</feature>
<feature type="transmembrane region" description="Helical" evidence="6">
    <location>
        <begin position="243"/>
        <end position="262"/>
    </location>
</feature>
<keyword evidence="6" id="KW-0997">Cell inner membrane</keyword>
<dbReference type="STRING" id="225848.Sps_01223"/>
<evidence type="ECO:0000256" key="2">
    <source>
        <dbReference type="ARBA" id="ARBA00022475"/>
    </source>
</evidence>
<keyword evidence="6" id="KW-0186">Copper</keyword>
<evidence type="ECO:0000256" key="3">
    <source>
        <dbReference type="ARBA" id="ARBA00022692"/>
    </source>
</evidence>
<accession>A0A1S6HLL2</accession>
<evidence type="ECO:0000256" key="4">
    <source>
        <dbReference type="ARBA" id="ARBA00022989"/>
    </source>
</evidence>
<evidence type="ECO:0000256" key="6">
    <source>
        <dbReference type="RuleBase" id="RU369037"/>
    </source>
</evidence>
<feature type="transmembrane region" description="Helical" evidence="6">
    <location>
        <begin position="107"/>
        <end position="130"/>
    </location>
</feature>
<evidence type="ECO:0000313" key="8">
    <source>
        <dbReference type="EMBL" id="AQS36392.1"/>
    </source>
</evidence>
<feature type="transmembrane region" description="Helical" evidence="6">
    <location>
        <begin position="68"/>
        <end position="87"/>
    </location>
</feature>
<dbReference type="GO" id="GO:0005886">
    <property type="term" value="C:plasma membrane"/>
    <property type="evidence" value="ECO:0007669"/>
    <property type="project" value="UniProtKB-SubCell"/>
</dbReference>
<sequence>MTDVLMVLSLFDILGIITKWLIYIGVGTSLGGFLMILMNARSISKEAGIDATTGTGIGDVSGYMRKGALIGTLAVTMNFFIQVGSFAESGLSGMWDPLMTEILWQSSVGASVSWRITGFVLVLAATFMLVKRTGFALNSALVLLLVAALCLAFSFTLIGHSADMDDLGKWLVAVHVVAIGVWIGSLIPLWSMCGRLEAQPLKGIMELFGKLAIFIVAVVATTGLILLSLLINSPVEFIDTGYGRAILIKIFIISVILAIAALHKFHLVPKLDDKALESGSLAVKVNTISESISEPISNSKQGLAKSIGMLKRSIGVEIFIAGLILTTTAVLSSVLGPQSLA</sequence>
<dbReference type="GO" id="GO:0006825">
    <property type="term" value="P:copper ion transport"/>
    <property type="evidence" value="ECO:0007669"/>
    <property type="project" value="InterPro"/>
</dbReference>
<dbReference type="AlphaFoldDB" id="A0A1S6HLL2"/>
<comment type="similarity">
    <text evidence="6">Belongs to the CopD family.</text>
</comment>
<keyword evidence="5 6" id="KW-0472">Membrane</keyword>
<evidence type="ECO:0000256" key="1">
    <source>
        <dbReference type="ARBA" id="ARBA00004651"/>
    </source>
</evidence>
<feature type="transmembrane region" description="Helical" evidence="6">
    <location>
        <begin position="211"/>
        <end position="231"/>
    </location>
</feature>
<feature type="transmembrane region" description="Helical" evidence="6">
    <location>
        <begin position="20"/>
        <end position="38"/>
    </location>
</feature>
<dbReference type="InterPro" id="IPR008457">
    <property type="entry name" value="Cu-R_CopD_dom"/>
</dbReference>
<reference evidence="8 9" key="1">
    <citation type="submission" date="2016-03" db="EMBL/GenBank/DDBJ databases">
        <title>Complete genome sequence of Shewanella psychrophila WP2, a deep sea bacterium isolated from west Pacific sediment.</title>
        <authorList>
            <person name="Xu G."/>
            <person name="Jian H."/>
        </authorList>
    </citation>
    <scope>NUCLEOTIDE SEQUENCE [LARGE SCALE GENOMIC DNA]</scope>
    <source>
        <strain evidence="8 9">WP2</strain>
    </source>
</reference>
<dbReference type="Proteomes" id="UP000189545">
    <property type="component" value="Chromosome"/>
</dbReference>
<dbReference type="PANTHER" id="PTHR34820:SF4">
    <property type="entry name" value="INNER MEMBRANE PROTEIN YEBZ"/>
    <property type="match status" value="1"/>
</dbReference>
<dbReference type="InterPro" id="IPR032694">
    <property type="entry name" value="CopC/D"/>
</dbReference>
<keyword evidence="2 6" id="KW-1003">Cell membrane</keyword>
<evidence type="ECO:0000256" key="5">
    <source>
        <dbReference type="ARBA" id="ARBA00023136"/>
    </source>
</evidence>
<organism evidence="8 9">
    <name type="scientific">Shewanella psychrophila</name>
    <dbReference type="NCBI Taxonomy" id="225848"/>
    <lineage>
        <taxon>Bacteria</taxon>
        <taxon>Pseudomonadati</taxon>
        <taxon>Pseudomonadota</taxon>
        <taxon>Gammaproteobacteria</taxon>
        <taxon>Alteromonadales</taxon>
        <taxon>Shewanellaceae</taxon>
        <taxon>Shewanella</taxon>
    </lineage>
</organism>
<dbReference type="GO" id="GO:0046688">
    <property type="term" value="P:response to copper ion"/>
    <property type="evidence" value="ECO:0007669"/>
    <property type="project" value="UniProtKB-UniRule"/>
</dbReference>
<feature type="domain" description="Copper resistance protein D" evidence="7">
    <location>
        <begin position="204"/>
        <end position="331"/>
    </location>
</feature>